<sequence length="462" mass="50540">RDDVVVTAAHCNLIVTAGEYSLGTMDDEEQNIPVSKIIVHPAFDRFGYMDSDIALLYLNHRIKYGNEVQPICLPHKGELFEAGTLCVVSGWGRVSEAGALSDVLQEVELPIIDDVTCSDLLKALNLPPIQSSMLCAGFPDGGKDACKGDSGGPLACRRASGTWALAGVTSWGIGCGKGWLTNETRNGGRGSPGIFSKVDKLLDFIAQNMPTGEYRHQRSFFHHIFKIPHLCTWNITVPEDKFILVQFIRVDIEDQVGCDRDYVTFCSSEKELVGKICGKVLPSPLLVESNQAIVTFVSDGSNTGEGFEFTFSAVHKASEAGSGCGSVAVLVDEGKIDTANYPGLYPSNTKCHWLIEAPAEHVIKLEFEDFAVETSQDCIYDAVVIHGDMEEEHQLALLCGFSIPSPVWSSGDVMLIHFESDGENNFRGFKARFSFFPSAGNSKHDWNERICACRCERETCSS</sequence>
<reference evidence="11" key="2">
    <citation type="submission" date="2025-09" db="UniProtKB">
        <authorList>
            <consortium name="Ensembl"/>
        </authorList>
    </citation>
    <scope>IDENTIFICATION</scope>
</reference>
<dbReference type="PROSITE" id="PS01180">
    <property type="entry name" value="CUB"/>
    <property type="match status" value="2"/>
</dbReference>
<dbReference type="GO" id="GO:0004252">
    <property type="term" value="F:serine-type endopeptidase activity"/>
    <property type="evidence" value="ECO:0007669"/>
    <property type="project" value="InterPro"/>
</dbReference>
<dbReference type="PANTHER" id="PTHR24252:SF7">
    <property type="entry name" value="HYALIN"/>
    <property type="match status" value="1"/>
</dbReference>
<dbReference type="InterPro" id="IPR001314">
    <property type="entry name" value="Peptidase_S1A"/>
</dbReference>
<dbReference type="FunFam" id="2.60.120.290:FF:000013">
    <property type="entry name" value="Membrane frizzled-related protein"/>
    <property type="match status" value="1"/>
</dbReference>
<feature type="domain" description="CUB" evidence="9">
    <location>
        <begin position="324"/>
        <end position="436"/>
    </location>
</feature>
<dbReference type="PROSITE" id="PS00134">
    <property type="entry name" value="TRYPSIN_HIS"/>
    <property type="match status" value="1"/>
</dbReference>
<evidence type="ECO:0000259" key="10">
    <source>
        <dbReference type="PROSITE" id="PS50240"/>
    </source>
</evidence>
<dbReference type="PROSITE" id="PS50240">
    <property type="entry name" value="TRYPSIN_DOM"/>
    <property type="match status" value="1"/>
</dbReference>
<keyword evidence="3 8" id="KW-0378">Hydrolase</keyword>
<evidence type="ECO:0000259" key="9">
    <source>
        <dbReference type="PROSITE" id="PS01180"/>
    </source>
</evidence>
<evidence type="ECO:0008006" key="13">
    <source>
        <dbReference type="Google" id="ProtNLM"/>
    </source>
</evidence>
<dbReference type="SUPFAM" id="SSF49854">
    <property type="entry name" value="Spermadhesin, CUB domain"/>
    <property type="match status" value="2"/>
</dbReference>
<dbReference type="SMART" id="SM00020">
    <property type="entry name" value="Tryp_SPc"/>
    <property type="match status" value="1"/>
</dbReference>
<evidence type="ECO:0000256" key="6">
    <source>
        <dbReference type="ARBA" id="ARBA00024195"/>
    </source>
</evidence>
<dbReference type="CDD" id="cd00190">
    <property type="entry name" value="Tryp_SPc"/>
    <property type="match status" value="1"/>
</dbReference>
<dbReference type="InterPro" id="IPR043504">
    <property type="entry name" value="Peptidase_S1_PA_chymotrypsin"/>
</dbReference>
<dbReference type="SUPFAM" id="SSF50494">
    <property type="entry name" value="Trypsin-like serine proteases"/>
    <property type="match status" value="1"/>
</dbReference>
<dbReference type="InterPro" id="IPR018114">
    <property type="entry name" value="TRYPSIN_HIS"/>
</dbReference>
<keyword evidence="2 8" id="KW-0645">Protease</keyword>
<dbReference type="SMART" id="SM00042">
    <property type="entry name" value="CUB"/>
    <property type="match status" value="2"/>
</dbReference>
<keyword evidence="12" id="KW-1185">Reference proteome</keyword>
<dbReference type="Gene3D" id="2.40.10.10">
    <property type="entry name" value="Trypsin-like serine proteases"/>
    <property type="match status" value="1"/>
</dbReference>
<dbReference type="Pfam" id="PF00431">
    <property type="entry name" value="CUB"/>
    <property type="match status" value="2"/>
</dbReference>
<evidence type="ECO:0000256" key="7">
    <source>
        <dbReference type="PROSITE-ProRule" id="PRU00059"/>
    </source>
</evidence>
<reference evidence="11" key="1">
    <citation type="submission" date="2025-08" db="UniProtKB">
        <authorList>
            <consortium name="Ensembl"/>
        </authorList>
    </citation>
    <scope>IDENTIFICATION</scope>
</reference>
<protein>
    <recommendedName>
        <fullName evidence="13">Ovochymase-2</fullName>
    </recommendedName>
</protein>
<accession>A0A8D2LD98</accession>
<dbReference type="PANTHER" id="PTHR24252">
    <property type="entry name" value="ACROSIN-RELATED"/>
    <property type="match status" value="1"/>
</dbReference>
<evidence type="ECO:0000313" key="11">
    <source>
        <dbReference type="Ensembl" id="ENSVKKP00000020387.1"/>
    </source>
</evidence>
<dbReference type="GO" id="GO:0035821">
    <property type="term" value="P:modulation of process of another organism"/>
    <property type="evidence" value="ECO:0007669"/>
    <property type="project" value="UniProtKB-ARBA"/>
</dbReference>
<feature type="disulfide bond" evidence="7">
    <location>
        <begin position="324"/>
        <end position="351"/>
    </location>
</feature>
<feature type="domain" description="CUB" evidence="9">
    <location>
        <begin position="175"/>
        <end position="314"/>
    </location>
</feature>
<dbReference type="InterPro" id="IPR035914">
    <property type="entry name" value="Sperma_CUB_dom_sf"/>
</dbReference>
<dbReference type="AlphaFoldDB" id="A0A8D2LD98"/>
<keyword evidence="5 7" id="KW-1015">Disulfide bond</keyword>
<evidence type="ECO:0000256" key="1">
    <source>
        <dbReference type="ARBA" id="ARBA00009228"/>
    </source>
</evidence>
<name>A0A8D2LD98_VARKO</name>
<dbReference type="InterPro" id="IPR033116">
    <property type="entry name" value="TRYPSIN_SER"/>
</dbReference>
<organism evidence="11 12">
    <name type="scientific">Varanus komodoensis</name>
    <name type="common">Komodo dragon</name>
    <dbReference type="NCBI Taxonomy" id="61221"/>
    <lineage>
        <taxon>Eukaryota</taxon>
        <taxon>Metazoa</taxon>
        <taxon>Chordata</taxon>
        <taxon>Craniata</taxon>
        <taxon>Vertebrata</taxon>
        <taxon>Euteleostomi</taxon>
        <taxon>Lepidosauria</taxon>
        <taxon>Squamata</taxon>
        <taxon>Bifurcata</taxon>
        <taxon>Unidentata</taxon>
        <taxon>Episquamata</taxon>
        <taxon>Toxicofera</taxon>
        <taxon>Anguimorpha</taxon>
        <taxon>Paleoanguimorpha</taxon>
        <taxon>Varanoidea</taxon>
        <taxon>Varanidae</taxon>
        <taxon>Varanus</taxon>
    </lineage>
</organism>
<evidence type="ECO:0000256" key="2">
    <source>
        <dbReference type="ARBA" id="ARBA00022670"/>
    </source>
</evidence>
<dbReference type="PRINTS" id="PR00722">
    <property type="entry name" value="CHYMOTRYPSIN"/>
</dbReference>
<comment type="similarity">
    <text evidence="1">Belongs to the peptidase S1 family. Snake venom subfamily.</text>
</comment>
<evidence type="ECO:0000256" key="8">
    <source>
        <dbReference type="RuleBase" id="RU363034"/>
    </source>
</evidence>
<dbReference type="Proteomes" id="UP000694545">
    <property type="component" value="Unplaced"/>
</dbReference>
<evidence type="ECO:0000256" key="3">
    <source>
        <dbReference type="ARBA" id="ARBA00022801"/>
    </source>
</evidence>
<keyword evidence="4 8" id="KW-0720">Serine protease</keyword>
<dbReference type="GO" id="GO:0006508">
    <property type="term" value="P:proteolysis"/>
    <property type="evidence" value="ECO:0007669"/>
    <property type="project" value="UniProtKB-KW"/>
</dbReference>
<dbReference type="FunFam" id="2.40.10.10:FF:000002">
    <property type="entry name" value="Transmembrane protease serine"/>
    <property type="match status" value="1"/>
</dbReference>
<dbReference type="GO" id="GO:0005576">
    <property type="term" value="C:extracellular region"/>
    <property type="evidence" value="ECO:0007669"/>
    <property type="project" value="UniProtKB-ARBA"/>
</dbReference>
<feature type="domain" description="Peptidase S1" evidence="10">
    <location>
        <begin position="1"/>
        <end position="210"/>
    </location>
</feature>
<proteinExistence type="inferred from homology"/>
<evidence type="ECO:0000256" key="4">
    <source>
        <dbReference type="ARBA" id="ARBA00022825"/>
    </source>
</evidence>
<dbReference type="InterPro" id="IPR009003">
    <property type="entry name" value="Peptidase_S1_PA"/>
</dbReference>
<comment type="similarity">
    <text evidence="6">Belongs to the peptidase S1 family. CLIP subfamily.</text>
</comment>
<evidence type="ECO:0000256" key="5">
    <source>
        <dbReference type="ARBA" id="ARBA00023157"/>
    </source>
</evidence>
<dbReference type="Ensembl" id="ENSVKKT00000020892.1">
    <property type="protein sequence ID" value="ENSVKKP00000020387.1"/>
    <property type="gene ID" value="ENSVKKG00000013732.1"/>
</dbReference>
<comment type="caution">
    <text evidence="7">Lacks conserved residue(s) required for the propagation of feature annotation.</text>
</comment>
<dbReference type="PROSITE" id="PS00135">
    <property type="entry name" value="TRYPSIN_SER"/>
    <property type="match status" value="1"/>
</dbReference>
<dbReference type="CDD" id="cd00041">
    <property type="entry name" value="CUB"/>
    <property type="match status" value="2"/>
</dbReference>
<dbReference type="Gene3D" id="2.60.120.290">
    <property type="entry name" value="Spermadhesin, CUB domain"/>
    <property type="match status" value="2"/>
</dbReference>
<evidence type="ECO:0000313" key="12">
    <source>
        <dbReference type="Proteomes" id="UP000694545"/>
    </source>
</evidence>
<dbReference type="InterPro" id="IPR000859">
    <property type="entry name" value="CUB_dom"/>
</dbReference>
<dbReference type="InterPro" id="IPR001254">
    <property type="entry name" value="Trypsin_dom"/>
</dbReference>
<dbReference type="Pfam" id="PF00089">
    <property type="entry name" value="Trypsin"/>
    <property type="match status" value="1"/>
</dbReference>
<dbReference type="OMA" id="NRFGYMN"/>